<reference evidence="7" key="1">
    <citation type="journal article" date="2019" name="Int. J. Syst. Evol. Microbiol.">
        <title>The Global Catalogue of Microorganisms (GCM) 10K type strain sequencing project: providing services to taxonomists for standard genome sequencing and annotation.</title>
        <authorList>
            <consortium name="The Broad Institute Genomics Platform"/>
            <consortium name="The Broad Institute Genome Sequencing Center for Infectious Disease"/>
            <person name="Wu L."/>
            <person name="Ma J."/>
        </authorList>
    </citation>
    <scope>NUCLEOTIDE SEQUENCE [LARGE SCALE GENOMIC DNA]</scope>
    <source>
        <strain evidence="7">JCM 11650</strain>
    </source>
</reference>
<feature type="domain" description="Glycoside phosphorylase super sandwich" evidence="4">
    <location>
        <begin position="311"/>
        <end position="436"/>
    </location>
</feature>
<dbReference type="GO" id="GO:0016787">
    <property type="term" value="F:hydrolase activity"/>
    <property type="evidence" value="ECO:0007669"/>
    <property type="project" value="UniProtKB-KW"/>
</dbReference>
<dbReference type="PROSITE" id="PS00289">
    <property type="entry name" value="PTX_1"/>
    <property type="match status" value="1"/>
</dbReference>
<evidence type="ECO:0000313" key="7">
    <source>
        <dbReference type="Proteomes" id="UP001597280"/>
    </source>
</evidence>
<keyword evidence="2" id="KW-0808">Transferase</keyword>
<dbReference type="InterPro" id="IPR012341">
    <property type="entry name" value="6hp_glycosidase-like_sf"/>
</dbReference>
<dbReference type="RefSeq" id="WP_343903785.1">
    <property type="nucleotide sequence ID" value="NZ_BAAAIS010000002.1"/>
</dbReference>
<comment type="caution">
    <text evidence="6">The sequence shown here is derived from an EMBL/GenBank/DDBJ whole genome shotgun (WGS) entry which is preliminary data.</text>
</comment>
<sequence>MTPSTTAVRTLPVTLERTEAGDAARLDAAGLSLLQYPATAAGSGPAGVHLRHRRPGDAAWTAAPLTGPASGGSITAGGTVTTTHGVLTARTRLAATADGAGWAWTVALRNEGAEAVEADLLHTLDVALTAMDAVRRNEQYVAQYLDLTPVDLPGGTLALAVRQNMPAGDVPWAVIGADAPVAQWGTDALQLVDRATGSGLDAALDLPSERLQHEHTLAALRTAAVTLAPGEEQVTSFWGAVVADHPEATSAADAELVLAVREGLELPALPDAEPGTPLAASLLALAAELPVHPGDRALLEDLAGGELRLVEEGRSGLLSGFGPTGHVVSAAKERDVLRPHGHIQQATAGAVADLATVASTVWMRGVFCSQLTEGHASSGETTTVRRSYLGLERRSGVRLLHRAEGGDWELLGVPSAWSTAAAASTWRYVTEHGGIEVRSAVELPGAARITITSTAGELLLVVDGSEELALQVTADGAPVAVDGDAALFADAREHGSGLRTAALGTARTAEVLLGSSQSEPAYAPRLPALTGAATAEAEAVGEMLPWLAQNAAVHFRSPRGLEQYSGGAWGTRDVCQGPLGLLLATDEPAALRSTLLSVLGAQQEDGTWPQWFDYLPGHAGPGLRDSHGDVVYWPLRALGEYLDATGDASILGETAPWVGDAAMGAPTSVLDHLTRAVAHIEGARTEDPRLPAYGHGDWNDSLQPARPELARHLCSTWTTELEITALTGLADALAEHAGEETAALVERCRTIAAGAAEAFAELLLVDGELAGYGWLEEGRLRHLVHPTDTTTGLQHGSLQMIHALTDELLTPEQARHHLDLIDEHLAGPTGVYLFDHPVEYHGGVMEVFQRAETATFWGREIGLMYMHSHLRFIEALTRLGEAERAWQELLKAVPIGVTERIRGARPRQANCYYSSSDAVFPDRYVAARNGAALFEESTGFEGGWRVYSSGPGLLLRLVVEDVLGVRARAGRLEIDPVLPAALDDTTAEVPFDGGMITVQVTVGATGCGVRSLRIDGQEIDLAGEGVRGLERRYRAAGVAIDRGRVRAGSRLEVVTG</sequence>
<evidence type="ECO:0000259" key="5">
    <source>
        <dbReference type="Pfam" id="PF21958"/>
    </source>
</evidence>
<dbReference type="InterPro" id="IPR037018">
    <property type="entry name" value="GH65_N"/>
</dbReference>
<dbReference type="PANTHER" id="PTHR37469">
    <property type="entry name" value="CELLOBIONIC ACID PHOSPHORYLASE-RELATED"/>
    <property type="match status" value="1"/>
</dbReference>
<proteinExistence type="predicted"/>
<name>A0ABW4PWN0_9MICO</name>
<dbReference type="InterPro" id="IPR052047">
    <property type="entry name" value="GH94_Enzymes"/>
</dbReference>
<evidence type="ECO:0000256" key="2">
    <source>
        <dbReference type="ARBA" id="ARBA00022679"/>
    </source>
</evidence>
<dbReference type="InterPro" id="IPR008928">
    <property type="entry name" value="6-hairpin_glycosidase_sf"/>
</dbReference>
<dbReference type="Pfam" id="PF17167">
    <property type="entry name" value="Glyco_hydro_94"/>
    <property type="match status" value="1"/>
</dbReference>
<dbReference type="Gene3D" id="2.70.98.40">
    <property type="entry name" value="Glycoside hydrolase, family 65, N-terminal domain"/>
    <property type="match status" value="1"/>
</dbReference>
<dbReference type="Pfam" id="PF21250">
    <property type="entry name" value="SOGP_2nd"/>
    <property type="match status" value="1"/>
</dbReference>
<dbReference type="InterPro" id="IPR048771">
    <property type="entry name" value="SOGP_2nd"/>
</dbReference>
<feature type="domain" description="Glycosyl hydrolase 94 catalytic" evidence="3">
    <location>
        <begin position="564"/>
        <end position="900"/>
    </location>
</feature>
<dbReference type="InterPro" id="IPR033432">
    <property type="entry name" value="GH94_catalytic"/>
</dbReference>
<dbReference type="InterPro" id="IPR053831">
    <property type="entry name" value="SOGP_N"/>
</dbReference>
<dbReference type="SUPFAM" id="SSF48208">
    <property type="entry name" value="Six-hairpin glycosidases"/>
    <property type="match status" value="1"/>
</dbReference>
<evidence type="ECO:0000256" key="1">
    <source>
        <dbReference type="ARBA" id="ARBA00022676"/>
    </source>
</evidence>
<keyword evidence="7" id="KW-1185">Reference proteome</keyword>
<evidence type="ECO:0000259" key="3">
    <source>
        <dbReference type="Pfam" id="PF17167"/>
    </source>
</evidence>
<feature type="domain" description="SOGP N-terminal" evidence="5">
    <location>
        <begin position="18"/>
        <end position="237"/>
    </location>
</feature>
<protein>
    <submittedName>
        <fullName evidence="6">GH36-type glycosyl hydrolase domain-containing protein</fullName>
    </submittedName>
</protein>
<dbReference type="Gene3D" id="1.50.10.10">
    <property type="match status" value="1"/>
</dbReference>
<organism evidence="6 7">
    <name type="scientific">Brachybacterium rhamnosum</name>
    <dbReference type="NCBI Taxonomy" id="173361"/>
    <lineage>
        <taxon>Bacteria</taxon>
        <taxon>Bacillati</taxon>
        <taxon>Actinomycetota</taxon>
        <taxon>Actinomycetes</taxon>
        <taxon>Micrococcales</taxon>
        <taxon>Dermabacteraceae</taxon>
        <taxon>Brachybacterium</taxon>
    </lineage>
</organism>
<dbReference type="EMBL" id="JBHUFL010000002">
    <property type="protein sequence ID" value="MFD1834480.1"/>
    <property type="molecule type" value="Genomic_DNA"/>
</dbReference>
<dbReference type="Proteomes" id="UP001597280">
    <property type="component" value="Unassembled WGS sequence"/>
</dbReference>
<keyword evidence="1" id="KW-0328">Glycosyltransferase</keyword>
<evidence type="ECO:0000259" key="4">
    <source>
        <dbReference type="Pfam" id="PF21250"/>
    </source>
</evidence>
<dbReference type="Pfam" id="PF21958">
    <property type="entry name" value="SOGP_N"/>
    <property type="match status" value="1"/>
</dbReference>
<accession>A0ABW4PWN0</accession>
<keyword evidence="6" id="KW-0378">Hydrolase</keyword>
<evidence type="ECO:0000313" key="6">
    <source>
        <dbReference type="EMBL" id="MFD1834480.1"/>
    </source>
</evidence>
<dbReference type="PANTHER" id="PTHR37469:SF2">
    <property type="entry name" value="CELLOBIONIC ACID PHOSPHORYLASE"/>
    <property type="match status" value="1"/>
</dbReference>
<dbReference type="Gene3D" id="2.60.420.10">
    <property type="entry name" value="Maltose phosphorylase, domain 3"/>
    <property type="match status" value="1"/>
</dbReference>
<dbReference type="InterPro" id="IPR030476">
    <property type="entry name" value="Pentaxin_CS"/>
</dbReference>
<gene>
    <name evidence="6" type="ORF">ACFSDA_05240</name>
</gene>